<dbReference type="RefSeq" id="WP_344111288.1">
    <property type="nucleotide sequence ID" value="NZ_BAAANE010000004.1"/>
</dbReference>
<evidence type="ECO:0000256" key="1">
    <source>
        <dbReference type="SAM" id="SignalP"/>
    </source>
</evidence>
<keyword evidence="3" id="KW-1185">Reference proteome</keyword>
<dbReference type="Proteomes" id="UP001501319">
    <property type="component" value="Unassembled WGS sequence"/>
</dbReference>
<sequence>MAGWRTGVSVAAAAILGAGLLTACSSDPIPTGVTIGWADKARQAIQVSWKDSNAPNRISIQGVLSAGPSYVKYLAASEPNSWSIPTSAFPPDGNYKIAIEIGTSTAGVTSKAALSPMFDTDGPLRPTDAVATPSGNDVVVTWKVPPPTQDFSPGDPLDVPAGSQLYVPVVGSAGQPFRDVGPGTTATRQVVKNLRPPYFFQLRATNEWASLTGGEILGRTTSTVAGAPTLWTFGSQMLVKGRTVQQEISCAESRCVTQQTTAAGLPVVLQAQSKAGGPWVEAGRGSTRLGGYFDIRAIAAGTRSYRVYVPLTSRVGSLSTSSISKPSLSRSRLAIMSAGYAGGNVKNRNDVVTAVVAVRPVVNSAAMLQFWSGKAWGNVKATPIRNGRATLAFRASKPGVFAYRFVIPGTSYRGTPVYGTATPSMVLRVR</sequence>
<proteinExistence type="predicted"/>
<evidence type="ECO:0008006" key="4">
    <source>
        <dbReference type="Google" id="ProtNLM"/>
    </source>
</evidence>
<organism evidence="2 3">
    <name type="scientific">Kribbella alba</name>
    <dbReference type="NCBI Taxonomy" id="190197"/>
    <lineage>
        <taxon>Bacteria</taxon>
        <taxon>Bacillati</taxon>
        <taxon>Actinomycetota</taxon>
        <taxon>Actinomycetes</taxon>
        <taxon>Propionibacteriales</taxon>
        <taxon>Kribbellaceae</taxon>
        <taxon>Kribbella</taxon>
    </lineage>
</organism>
<name>A0ABN2F9S3_9ACTN</name>
<reference evidence="2 3" key="1">
    <citation type="journal article" date="2019" name="Int. J. Syst. Evol. Microbiol.">
        <title>The Global Catalogue of Microorganisms (GCM) 10K type strain sequencing project: providing services to taxonomists for standard genome sequencing and annotation.</title>
        <authorList>
            <consortium name="The Broad Institute Genomics Platform"/>
            <consortium name="The Broad Institute Genome Sequencing Center for Infectious Disease"/>
            <person name="Wu L."/>
            <person name="Ma J."/>
        </authorList>
    </citation>
    <scope>NUCLEOTIDE SEQUENCE [LARGE SCALE GENOMIC DNA]</scope>
    <source>
        <strain evidence="2 3">JCM 14306</strain>
    </source>
</reference>
<protein>
    <recommendedName>
        <fullName evidence="4">Fibronectin type III domain-containing protein</fullName>
    </recommendedName>
</protein>
<gene>
    <name evidence="2" type="ORF">GCM10009744_24940</name>
</gene>
<comment type="caution">
    <text evidence="2">The sequence shown here is derived from an EMBL/GenBank/DDBJ whole genome shotgun (WGS) entry which is preliminary data.</text>
</comment>
<feature type="signal peptide" evidence="1">
    <location>
        <begin position="1"/>
        <end position="23"/>
    </location>
</feature>
<keyword evidence="1" id="KW-0732">Signal</keyword>
<feature type="chain" id="PRO_5047435717" description="Fibronectin type III domain-containing protein" evidence="1">
    <location>
        <begin position="24"/>
        <end position="430"/>
    </location>
</feature>
<dbReference type="PROSITE" id="PS51257">
    <property type="entry name" value="PROKAR_LIPOPROTEIN"/>
    <property type="match status" value="1"/>
</dbReference>
<evidence type="ECO:0000313" key="3">
    <source>
        <dbReference type="Proteomes" id="UP001501319"/>
    </source>
</evidence>
<evidence type="ECO:0000313" key="2">
    <source>
        <dbReference type="EMBL" id="GAA1635150.1"/>
    </source>
</evidence>
<accession>A0ABN2F9S3</accession>
<dbReference type="EMBL" id="BAAANE010000004">
    <property type="protein sequence ID" value="GAA1635150.1"/>
    <property type="molecule type" value="Genomic_DNA"/>
</dbReference>